<dbReference type="EC" id="3.1.1.116" evidence="3"/>
<feature type="domain" description="AB hydrolase-1" evidence="14">
    <location>
        <begin position="112"/>
        <end position="348"/>
    </location>
</feature>
<dbReference type="Proteomes" id="UP000314987">
    <property type="component" value="Unassembled WGS sequence"/>
</dbReference>
<dbReference type="Gene3D" id="3.40.50.1820">
    <property type="entry name" value="alpha/beta hydrolase"/>
    <property type="match status" value="1"/>
</dbReference>
<dbReference type="GO" id="GO:0005739">
    <property type="term" value="C:mitochondrion"/>
    <property type="evidence" value="ECO:0007669"/>
    <property type="project" value="TreeGrafter"/>
</dbReference>
<evidence type="ECO:0000256" key="13">
    <source>
        <dbReference type="ARBA" id="ARBA00063553"/>
    </source>
</evidence>
<reference evidence="15" key="2">
    <citation type="submission" date="2025-08" db="UniProtKB">
        <authorList>
            <consortium name="Ensembl"/>
        </authorList>
    </citation>
    <scope>IDENTIFICATION</scope>
</reference>
<comment type="subunit">
    <text evidence="13">Interacts with OGDH and DLST; this interaction maintains the functional lipoylation of the 2-oxoglutarate dehydrogenase complex.</text>
</comment>
<keyword evidence="16" id="KW-1185">Reference proteome</keyword>
<comment type="catalytic activity">
    <reaction evidence="5">
        <text>a 1,2-diacyl-sn-glycerol + H2O = a 2-acylglycerol + a fatty acid + H(+)</text>
        <dbReference type="Rhea" id="RHEA:33275"/>
        <dbReference type="ChEBI" id="CHEBI:15377"/>
        <dbReference type="ChEBI" id="CHEBI:15378"/>
        <dbReference type="ChEBI" id="CHEBI:17389"/>
        <dbReference type="ChEBI" id="CHEBI:17815"/>
        <dbReference type="ChEBI" id="CHEBI:28868"/>
        <dbReference type="EC" id="3.1.1.116"/>
    </reaction>
</comment>
<dbReference type="PRINTS" id="PR00111">
    <property type="entry name" value="ABHYDROLASE"/>
</dbReference>
<evidence type="ECO:0000256" key="7">
    <source>
        <dbReference type="ARBA" id="ARBA00044064"/>
    </source>
</evidence>
<evidence type="ECO:0000256" key="2">
    <source>
        <dbReference type="ARBA" id="ARBA00022801"/>
    </source>
</evidence>
<evidence type="ECO:0000256" key="3">
    <source>
        <dbReference type="ARBA" id="ARBA00026104"/>
    </source>
</evidence>
<dbReference type="GeneTree" id="ENSGT00390000015880"/>
<sequence>MEGWDKPWAGLAGRNCEAPGVRAEGRCASSTCGNGLKTSGDPHDADYHSFKVLVQPWPLSGAVDPGQSKAHRAASALSCLFPYTNALPFLTPSLLPPMPLSYRLLDGQDTLPPVIFLHGLFSNKNIFQAEAEALAQQTGRKVLTVDARNHGESPHSPDCSYEAMSADLQALLSKLGLSPCVLIGHSMGGKTAMALALQKPELVERLVSVDVSPLVATDIPKIFKIIPAMKAINILGDVSNSEAFEVVDEYLKLFVKDSSIRQYLFNSLVQVNGQYEWKVNAENLWQQQNLFLDSLHIQGVYRGPTLFLRSANSSFIPSSHYSKIKLLFPEAQFQTIPDAGHILHIQKPQEFMNSILSFLS</sequence>
<dbReference type="Ensembl" id="ENSVURT00010005766.1">
    <property type="protein sequence ID" value="ENSVURP00010005088.1"/>
    <property type="gene ID" value="ENSVURG00010003989.1"/>
</dbReference>
<dbReference type="SUPFAM" id="SSF53474">
    <property type="entry name" value="alpha/beta-Hydrolases"/>
    <property type="match status" value="1"/>
</dbReference>
<evidence type="ECO:0000256" key="9">
    <source>
        <dbReference type="ARBA" id="ARBA00048504"/>
    </source>
</evidence>
<dbReference type="PANTHER" id="PTHR46118">
    <property type="entry name" value="PROTEIN ABHD11"/>
    <property type="match status" value="1"/>
</dbReference>
<comment type="catalytic activity">
    <reaction evidence="8">
        <text>1-octadecanoyl-2-(4Z,7Z,10Z,13Z,16Z,19Z-docosahexaenoyl)-sn-glycerol + H2O = 2-(4Z,7Z,10Z,13Z,16Z,19Z-docosahexaenoyl)-glycerol + octadecanoate + H(+)</text>
        <dbReference type="Rhea" id="RHEA:77107"/>
        <dbReference type="ChEBI" id="CHEBI:15377"/>
        <dbReference type="ChEBI" id="CHEBI:15378"/>
        <dbReference type="ChEBI" id="CHEBI:25629"/>
        <dbReference type="ChEBI" id="CHEBI:77129"/>
        <dbReference type="ChEBI" id="CHEBI:186738"/>
    </reaction>
</comment>
<name>A0A4X2JZI0_VOMUR</name>
<dbReference type="InterPro" id="IPR029058">
    <property type="entry name" value="AB_hydrolase_fold"/>
</dbReference>
<evidence type="ECO:0000256" key="8">
    <source>
        <dbReference type="ARBA" id="ARBA00048283"/>
    </source>
</evidence>
<evidence type="ECO:0000313" key="15">
    <source>
        <dbReference type="Ensembl" id="ENSVURP00010005088.1"/>
    </source>
</evidence>
<reference evidence="16" key="1">
    <citation type="submission" date="2018-12" db="EMBL/GenBank/DDBJ databases">
        <authorList>
            <person name="Yazar S."/>
        </authorList>
    </citation>
    <scope>NUCLEOTIDE SEQUENCE [LARGE SCALE GENOMIC DNA]</scope>
</reference>
<comment type="function">
    <text evidence="12">Catalyzes the hydrolysis of diacylglycerol in vitro and may function as a key regulator in lipid metabolism, namely by regulating the intracellular levels of diacylglycerol. 1,2-diacyl-sn-glycerols are the preferred substrate over 1,3-diacyl-sn-glycerols. The enzyme hydrolyzes stearate in preference to palmitate from the sn-1 position of 1,2-diacyl-sn-glycerols. Maintains the functional lipoylation of the 2-oxoglutarate dehydrogenase complex (OGDHc) through its interaction with the OGDHc by preventing the formation of lipoyl adducts. In addition, is also required for the expansion and differentiation of embryonic stem cells (ESCs).</text>
</comment>
<evidence type="ECO:0000256" key="4">
    <source>
        <dbReference type="ARBA" id="ARBA00042703"/>
    </source>
</evidence>
<dbReference type="OMA" id="FFVDSIC"/>
<dbReference type="AlphaFoldDB" id="A0A4X2JZI0"/>
<evidence type="ECO:0000256" key="10">
    <source>
        <dbReference type="ARBA" id="ARBA00048513"/>
    </source>
</evidence>
<dbReference type="InterPro" id="IPR000073">
    <property type="entry name" value="AB_hydrolase_1"/>
</dbReference>
<dbReference type="STRING" id="29139.ENSVURP00010005088"/>
<protein>
    <recommendedName>
        <fullName evidence="7">sn-1-specific diacylglycerol lipase ABHD11</fullName>
        <ecNumber evidence="3">3.1.1.116</ecNumber>
    </recommendedName>
    <alternativeName>
        <fullName evidence="4">Alpha/beta hydrolase domain-containing protein 11</fullName>
    </alternativeName>
</protein>
<evidence type="ECO:0000256" key="11">
    <source>
        <dbReference type="ARBA" id="ARBA00048919"/>
    </source>
</evidence>
<comment type="catalytic activity">
    <reaction evidence="10">
        <text>1-octadecanoyl-2-(9Z-octadecenoyl)-sn-glycerol + H2O = 2-(9Z-octadecenoyl)-glycerol + octadecanoate + H(+)</text>
        <dbReference type="Rhea" id="RHEA:77103"/>
        <dbReference type="ChEBI" id="CHEBI:15377"/>
        <dbReference type="ChEBI" id="CHEBI:15378"/>
        <dbReference type="ChEBI" id="CHEBI:25629"/>
        <dbReference type="ChEBI" id="CHEBI:73990"/>
        <dbReference type="ChEBI" id="CHEBI:75468"/>
    </reaction>
</comment>
<proteinExistence type="inferred from homology"/>
<dbReference type="Pfam" id="PF00561">
    <property type="entry name" value="Abhydrolase_1"/>
    <property type="match status" value="1"/>
</dbReference>
<comment type="catalytic activity">
    <reaction evidence="9">
        <text>1,2-didecanoylglycerol + H2O = decanoylglycerol + decanoate + H(+)</text>
        <dbReference type="Rhea" id="RHEA:48596"/>
        <dbReference type="ChEBI" id="CHEBI:11152"/>
        <dbReference type="ChEBI" id="CHEBI:15377"/>
        <dbReference type="ChEBI" id="CHEBI:15378"/>
        <dbReference type="ChEBI" id="CHEBI:27689"/>
        <dbReference type="ChEBI" id="CHEBI:90605"/>
    </reaction>
</comment>
<comment type="similarity">
    <text evidence="1">Belongs to the AB hydrolase superfamily.</text>
</comment>
<evidence type="ECO:0000256" key="6">
    <source>
        <dbReference type="ARBA" id="ARBA00043742"/>
    </source>
</evidence>
<evidence type="ECO:0000256" key="5">
    <source>
        <dbReference type="ARBA" id="ARBA00043667"/>
    </source>
</evidence>
<evidence type="ECO:0000256" key="12">
    <source>
        <dbReference type="ARBA" id="ARBA00057995"/>
    </source>
</evidence>
<dbReference type="FunFam" id="3.40.50.1820:FF:000039">
    <property type="entry name" value="Esterase ybfF"/>
    <property type="match status" value="1"/>
</dbReference>
<evidence type="ECO:0000313" key="16">
    <source>
        <dbReference type="Proteomes" id="UP000314987"/>
    </source>
</evidence>
<dbReference type="GO" id="GO:0052689">
    <property type="term" value="F:carboxylic ester hydrolase activity"/>
    <property type="evidence" value="ECO:0007669"/>
    <property type="project" value="TreeGrafter"/>
</dbReference>
<keyword evidence="2" id="KW-0378">Hydrolase</keyword>
<evidence type="ECO:0000259" key="14">
    <source>
        <dbReference type="Pfam" id="PF00561"/>
    </source>
</evidence>
<organism evidence="15 16">
    <name type="scientific">Vombatus ursinus</name>
    <name type="common">Common wombat</name>
    <dbReference type="NCBI Taxonomy" id="29139"/>
    <lineage>
        <taxon>Eukaryota</taxon>
        <taxon>Metazoa</taxon>
        <taxon>Chordata</taxon>
        <taxon>Craniata</taxon>
        <taxon>Vertebrata</taxon>
        <taxon>Euteleostomi</taxon>
        <taxon>Mammalia</taxon>
        <taxon>Metatheria</taxon>
        <taxon>Diprotodontia</taxon>
        <taxon>Vombatidae</taxon>
        <taxon>Vombatus</taxon>
    </lineage>
</organism>
<reference evidence="15" key="3">
    <citation type="submission" date="2025-09" db="UniProtKB">
        <authorList>
            <consortium name="Ensembl"/>
        </authorList>
    </citation>
    <scope>IDENTIFICATION</scope>
</reference>
<comment type="catalytic activity">
    <reaction evidence="6">
        <text>a 1,3-diacyl-sn-glycerol + H2O = a 1-acyl-sn-glycerol + a fatty acid + H(+)</text>
        <dbReference type="Rhea" id="RHEA:38503"/>
        <dbReference type="ChEBI" id="CHEBI:15377"/>
        <dbReference type="ChEBI" id="CHEBI:15378"/>
        <dbReference type="ChEBI" id="CHEBI:28868"/>
        <dbReference type="ChEBI" id="CHEBI:64683"/>
        <dbReference type="ChEBI" id="CHEBI:77272"/>
    </reaction>
</comment>
<comment type="catalytic activity">
    <reaction evidence="11">
        <text>1-octadecanoyl-2-(5Z,8Z,11Z,14Z-eicosatetraenoyl)-sn-glycerol + H2O = 2-(5Z,8Z,11Z,14Z-eicosatetraenoyl)-glycerol + octadecanoate + H(+)</text>
        <dbReference type="Rhea" id="RHEA:38507"/>
        <dbReference type="ChEBI" id="CHEBI:15377"/>
        <dbReference type="ChEBI" id="CHEBI:15378"/>
        <dbReference type="ChEBI" id="CHEBI:25629"/>
        <dbReference type="ChEBI" id="CHEBI:52392"/>
        <dbReference type="ChEBI" id="CHEBI:75728"/>
    </reaction>
</comment>
<evidence type="ECO:0000256" key="1">
    <source>
        <dbReference type="ARBA" id="ARBA00008645"/>
    </source>
</evidence>
<accession>A0A4X2JZI0</accession>
<dbReference type="PANTHER" id="PTHR46118:SF4">
    <property type="entry name" value="PROTEIN ABHD11"/>
    <property type="match status" value="1"/>
</dbReference>